<evidence type="ECO:0000256" key="13">
    <source>
        <dbReference type="PROSITE-ProRule" id="PRU00409"/>
    </source>
</evidence>
<sequence length="312" mass="33177">MKIWVLHGGEGPEREVSLRSGEAVASALLERGYETEPVDLRNRGDASAFIEKKEGFAFIALHGGWGEDGTLQAALEMAGIPFSGSRHASCALAMDKTAGKALFREKGIPVPKGIEVSRRGADEESLSGACLEELLERSGKLVVKPCCSGSTVGVSILDGPGGLGDALEEAFRHDGRVLVEEYIPGREITVTVHERHGKPVCLPVIEIRPRGGFYDYGSKYTPGGSEYRVPAPLEESVLKAVEHAALGSYKALGCRAYARVDLRLDDDDLPVVLELNTVPGMTATSLVPKAAAAAGISFGEFLGMVVENSLSR</sequence>
<dbReference type="GO" id="GO:0005524">
    <property type="term" value="F:ATP binding"/>
    <property type="evidence" value="ECO:0007669"/>
    <property type="project" value="UniProtKB-UniRule"/>
</dbReference>
<dbReference type="InterPro" id="IPR005905">
    <property type="entry name" value="D_ala_D_ala"/>
</dbReference>
<dbReference type="Gene3D" id="3.40.50.20">
    <property type="match status" value="1"/>
</dbReference>
<dbReference type="InterPro" id="IPR000291">
    <property type="entry name" value="D-Ala_lig_Van_CS"/>
</dbReference>
<evidence type="ECO:0000256" key="5">
    <source>
        <dbReference type="ARBA" id="ARBA00022741"/>
    </source>
</evidence>
<dbReference type="HAMAP" id="MF_00047">
    <property type="entry name" value="Dala_Dala_lig"/>
    <property type="match status" value="1"/>
</dbReference>
<comment type="function">
    <text evidence="10">Cell wall formation.</text>
</comment>
<dbReference type="GO" id="GO:0005737">
    <property type="term" value="C:cytoplasm"/>
    <property type="evidence" value="ECO:0007669"/>
    <property type="project" value="UniProtKB-SubCell"/>
</dbReference>
<evidence type="ECO:0000256" key="8">
    <source>
        <dbReference type="ARBA" id="ARBA00022984"/>
    </source>
</evidence>
<feature type="binding site" evidence="12">
    <location>
        <position position="274"/>
    </location>
    <ligand>
        <name>Mg(2+)</name>
        <dbReference type="ChEBI" id="CHEBI:18420"/>
        <label>1</label>
    </ligand>
</feature>
<dbReference type="GO" id="GO:0046872">
    <property type="term" value="F:metal ion binding"/>
    <property type="evidence" value="ECO:0007669"/>
    <property type="project" value="UniProtKB-KW"/>
</dbReference>
<comment type="cofactor">
    <cofactor evidence="12">
        <name>Mg(2+)</name>
        <dbReference type="ChEBI" id="CHEBI:18420"/>
    </cofactor>
    <cofactor evidence="12">
        <name>Mn(2+)</name>
        <dbReference type="ChEBI" id="CHEBI:29035"/>
    </cofactor>
    <text evidence="12">Binds 2 magnesium or manganese ions per subunit.</text>
</comment>
<comment type="caution">
    <text evidence="15">The sequence shown here is derived from an EMBL/GenBank/DDBJ whole genome shotgun (WGS) entry which is preliminary data.</text>
</comment>
<dbReference type="InterPro" id="IPR013815">
    <property type="entry name" value="ATP_grasp_subdomain_1"/>
</dbReference>
<dbReference type="SUPFAM" id="SSF56059">
    <property type="entry name" value="Glutathione synthetase ATP-binding domain-like"/>
    <property type="match status" value="1"/>
</dbReference>
<dbReference type="InterPro" id="IPR011095">
    <property type="entry name" value="Dala_Dala_lig_C"/>
</dbReference>
<dbReference type="PROSITE" id="PS50975">
    <property type="entry name" value="ATP_GRASP"/>
    <property type="match status" value="1"/>
</dbReference>
<gene>
    <name evidence="10" type="primary">ddl</name>
    <name evidence="15" type="ORF">C8D99_10348</name>
</gene>
<feature type="binding site" evidence="12">
    <location>
        <position position="274"/>
    </location>
    <ligand>
        <name>Mg(2+)</name>
        <dbReference type="ChEBI" id="CHEBI:18420"/>
        <label>2</label>
    </ligand>
</feature>
<keyword evidence="4 10" id="KW-0436">Ligase</keyword>
<feature type="binding site" evidence="12">
    <location>
        <position position="261"/>
    </location>
    <ligand>
        <name>Mg(2+)</name>
        <dbReference type="ChEBI" id="CHEBI:18420"/>
        <label>1</label>
    </ligand>
</feature>
<dbReference type="GO" id="GO:0071555">
    <property type="term" value="P:cell wall organization"/>
    <property type="evidence" value="ECO:0007669"/>
    <property type="project" value="UniProtKB-KW"/>
</dbReference>
<evidence type="ECO:0000256" key="3">
    <source>
        <dbReference type="ARBA" id="ARBA00022490"/>
    </source>
</evidence>
<dbReference type="PROSITE" id="PS00843">
    <property type="entry name" value="DALA_DALA_LIGASE_1"/>
    <property type="match status" value="1"/>
</dbReference>
<dbReference type="Pfam" id="PF07478">
    <property type="entry name" value="Dala_Dala_lig_C"/>
    <property type="match status" value="1"/>
</dbReference>
<comment type="subcellular location">
    <subcellularLocation>
        <location evidence="1 10">Cytoplasm</location>
    </subcellularLocation>
</comment>
<evidence type="ECO:0000256" key="1">
    <source>
        <dbReference type="ARBA" id="ARBA00004496"/>
    </source>
</evidence>
<feature type="domain" description="ATP-grasp" evidence="14">
    <location>
        <begin position="100"/>
        <end position="307"/>
    </location>
</feature>
<dbReference type="Gene3D" id="3.30.1490.20">
    <property type="entry name" value="ATP-grasp fold, A domain"/>
    <property type="match status" value="1"/>
</dbReference>
<keyword evidence="12" id="KW-0460">Magnesium</keyword>
<keyword evidence="5 13" id="KW-0547">Nucleotide-binding</keyword>
<dbReference type="SUPFAM" id="SSF52440">
    <property type="entry name" value="PreATP-grasp domain"/>
    <property type="match status" value="1"/>
</dbReference>
<evidence type="ECO:0000256" key="9">
    <source>
        <dbReference type="ARBA" id="ARBA00023316"/>
    </source>
</evidence>
<evidence type="ECO:0000256" key="7">
    <source>
        <dbReference type="ARBA" id="ARBA00022960"/>
    </source>
</evidence>
<dbReference type="PROSITE" id="PS00844">
    <property type="entry name" value="DALA_DALA_LIGASE_2"/>
    <property type="match status" value="1"/>
</dbReference>
<evidence type="ECO:0000313" key="15">
    <source>
        <dbReference type="EMBL" id="TDY62828.1"/>
    </source>
</evidence>
<dbReference type="EMBL" id="SORI01000003">
    <property type="protein sequence ID" value="TDY62828.1"/>
    <property type="molecule type" value="Genomic_DNA"/>
</dbReference>
<evidence type="ECO:0000256" key="10">
    <source>
        <dbReference type="HAMAP-Rule" id="MF_00047"/>
    </source>
</evidence>
<keyword evidence="7 10" id="KW-0133">Cell shape</keyword>
<feature type="active site" evidence="11">
    <location>
        <position position="13"/>
    </location>
</feature>
<dbReference type="EC" id="6.3.2.4" evidence="10"/>
<evidence type="ECO:0000256" key="11">
    <source>
        <dbReference type="PIRSR" id="PIRSR039102-1"/>
    </source>
</evidence>
<dbReference type="UniPathway" id="UPA00219"/>
<organism evidence="15 16">
    <name type="scientific">Aminivibrio pyruvatiphilus</name>
    <dbReference type="NCBI Taxonomy" id="1005740"/>
    <lineage>
        <taxon>Bacteria</taxon>
        <taxon>Thermotogati</taxon>
        <taxon>Synergistota</taxon>
        <taxon>Synergistia</taxon>
        <taxon>Synergistales</taxon>
        <taxon>Aminobacteriaceae</taxon>
        <taxon>Aminivibrio</taxon>
    </lineage>
</organism>
<keyword evidence="3 10" id="KW-0963">Cytoplasm</keyword>
<keyword evidence="8 10" id="KW-0573">Peptidoglycan synthesis</keyword>
<dbReference type="PANTHER" id="PTHR23132:SF23">
    <property type="entry name" value="D-ALANINE--D-ALANINE LIGASE B"/>
    <property type="match status" value="1"/>
</dbReference>
<dbReference type="InterPro" id="IPR011127">
    <property type="entry name" value="Dala_Dala_lig_N"/>
</dbReference>
<dbReference type="RefSeq" id="WP_133956396.1">
    <property type="nucleotide sequence ID" value="NZ_SORI01000003.1"/>
</dbReference>
<comment type="catalytic activity">
    <reaction evidence="10">
        <text>2 D-alanine + ATP = D-alanyl-D-alanine + ADP + phosphate + H(+)</text>
        <dbReference type="Rhea" id="RHEA:11224"/>
        <dbReference type="ChEBI" id="CHEBI:15378"/>
        <dbReference type="ChEBI" id="CHEBI:30616"/>
        <dbReference type="ChEBI" id="CHEBI:43474"/>
        <dbReference type="ChEBI" id="CHEBI:57416"/>
        <dbReference type="ChEBI" id="CHEBI:57822"/>
        <dbReference type="ChEBI" id="CHEBI:456216"/>
        <dbReference type="EC" id="6.3.2.4"/>
    </reaction>
</comment>
<evidence type="ECO:0000259" key="14">
    <source>
        <dbReference type="PROSITE" id="PS50975"/>
    </source>
</evidence>
<dbReference type="PANTHER" id="PTHR23132">
    <property type="entry name" value="D-ALANINE--D-ALANINE LIGASE"/>
    <property type="match status" value="1"/>
</dbReference>
<keyword evidence="16" id="KW-1185">Reference proteome</keyword>
<dbReference type="Gene3D" id="3.30.470.20">
    <property type="entry name" value="ATP-grasp fold, B domain"/>
    <property type="match status" value="1"/>
</dbReference>
<dbReference type="NCBIfam" id="TIGR01205">
    <property type="entry name" value="D_ala_D_alaTIGR"/>
    <property type="match status" value="1"/>
</dbReference>
<reference evidence="15 16" key="1">
    <citation type="submission" date="2019-03" db="EMBL/GenBank/DDBJ databases">
        <title>Genomic Encyclopedia of Type Strains, Phase IV (KMG-IV): sequencing the most valuable type-strain genomes for metagenomic binning, comparative biology and taxonomic classification.</title>
        <authorList>
            <person name="Goeker M."/>
        </authorList>
    </citation>
    <scope>NUCLEOTIDE SEQUENCE [LARGE SCALE GENOMIC DNA]</scope>
    <source>
        <strain evidence="15 16">DSM 25964</strain>
    </source>
</reference>
<feature type="binding site" evidence="12">
    <location>
        <position position="276"/>
    </location>
    <ligand>
        <name>Mg(2+)</name>
        <dbReference type="ChEBI" id="CHEBI:18420"/>
        <label>2</label>
    </ligand>
</feature>
<comment type="pathway">
    <text evidence="10">Cell wall biogenesis; peptidoglycan biosynthesis.</text>
</comment>
<feature type="active site" evidence="11">
    <location>
        <position position="150"/>
    </location>
</feature>
<dbReference type="NCBIfam" id="NF002378">
    <property type="entry name" value="PRK01372.1"/>
    <property type="match status" value="1"/>
</dbReference>
<evidence type="ECO:0000256" key="6">
    <source>
        <dbReference type="ARBA" id="ARBA00022840"/>
    </source>
</evidence>
<evidence type="ECO:0000256" key="4">
    <source>
        <dbReference type="ARBA" id="ARBA00022598"/>
    </source>
</evidence>
<keyword evidence="9 10" id="KW-0961">Cell wall biogenesis/degradation</keyword>
<dbReference type="PIRSF" id="PIRSF039102">
    <property type="entry name" value="Ddl/VanB"/>
    <property type="match status" value="1"/>
</dbReference>
<dbReference type="GO" id="GO:0008360">
    <property type="term" value="P:regulation of cell shape"/>
    <property type="evidence" value="ECO:0007669"/>
    <property type="project" value="UniProtKB-KW"/>
</dbReference>
<dbReference type="AlphaFoldDB" id="A0A4R8MCW8"/>
<dbReference type="InterPro" id="IPR016185">
    <property type="entry name" value="PreATP-grasp_dom_sf"/>
</dbReference>
<dbReference type="GO" id="GO:0008716">
    <property type="term" value="F:D-alanine-D-alanine ligase activity"/>
    <property type="evidence" value="ECO:0007669"/>
    <property type="project" value="UniProtKB-UniRule"/>
</dbReference>
<accession>A0A4R8MCW8</accession>
<dbReference type="Pfam" id="PF01820">
    <property type="entry name" value="Dala_Dala_lig_N"/>
    <property type="match status" value="1"/>
</dbReference>
<evidence type="ECO:0000256" key="12">
    <source>
        <dbReference type="PIRSR" id="PIRSR039102-3"/>
    </source>
</evidence>
<keyword evidence="12" id="KW-0464">Manganese</keyword>
<dbReference type="InterPro" id="IPR011761">
    <property type="entry name" value="ATP-grasp"/>
</dbReference>
<feature type="active site" evidence="11">
    <location>
        <position position="285"/>
    </location>
</feature>
<evidence type="ECO:0000313" key="16">
    <source>
        <dbReference type="Proteomes" id="UP000295066"/>
    </source>
</evidence>
<keyword evidence="12" id="KW-0479">Metal-binding</keyword>
<dbReference type="OrthoDB" id="9813261at2"/>
<keyword evidence="6 13" id="KW-0067">ATP-binding</keyword>
<protein>
    <recommendedName>
        <fullName evidence="10">D-alanine--D-alanine ligase</fullName>
        <ecNumber evidence="10">6.3.2.4</ecNumber>
    </recommendedName>
    <alternativeName>
        <fullName evidence="10">D-Ala-D-Ala ligase</fullName>
    </alternativeName>
    <alternativeName>
        <fullName evidence="10">D-alanylalanine synthetase</fullName>
    </alternativeName>
</protein>
<dbReference type="GO" id="GO:0009252">
    <property type="term" value="P:peptidoglycan biosynthetic process"/>
    <property type="evidence" value="ECO:0007669"/>
    <property type="project" value="UniProtKB-UniRule"/>
</dbReference>
<evidence type="ECO:0000256" key="2">
    <source>
        <dbReference type="ARBA" id="ARBA00010871"/>
    </source>
</evidence>
<comment type="similarity">
    <text evidence="2 10">Belongs to the D-alanine--D-alanine ligase family.</text>
</comment>
<name>A0A4R8MCW8_9BACT</name>
<dbReference type="Proteomes" id="UP000295066">
    <property type="component" value="Unassembled WGS sequence"/>
</dbReference>
<proteinExistence type="inferred from homology"/>